<feature type="domain" description="DUF1835" evidence="1">
    <location>
        <begin position="39"/>
        <end position="155"/>
    </location>
</feature>
<accession>A0ABR8XGU1</accession>
<evidence type="ECO:0000259" key="1">
    <source>
        <dbReference type="Pfam" id="PF08874"/>
    </source>
</evidence>
<organism evidence="3 4">
    <name type="scientific">Ureibacillus galli</name>
    <dbReference type="NCBI Taxonomy" id="2762222"/>
    <lineage>
        <taxon>Bacteria</taxon>
        <taxon>Bacillati</taxon>
        <taxon>Bacillota</taxon>
        <taxon>Bacilli</taxon>
        <taxon>Bacillales</taxon>
        <taxon>Caryophanaceae</taxon>
        <taxon>Ureibacillus</taxon>
    </lineage>
</organism>
<evidence type="ECO:0000313" key="3">
    <source>
        <dbReference type="EMBL" id="MBD8028433.1"/>
    </source>
</evidence>
<reference evidence="3 4" key="1">
    <citation type="submission" date="2020-08" db="EMBL/GenBank/DDBJ databases">
        <title>A Genomic Blueprint of the Chicken Gut Microbiome.</title>
        <authorList>
            <person name="Gilroy R."/>
            <person name="Ravi A."/>
            <person name="Getino M."/>
            <person name="Pursley I."/>
            <person name="Horton D.L."/>
            <person name="Alikhan N.-F."/>
            <person name="Baker D."/>
            <person name="Gharbi K."/>
            <person name="Hall N."/>
            <person name="Watson M."/>
            <person name="Adriaenssens E.M."/>
            <person name="Foster-Nyarko E."/>
            <person name="Jarju S."/>
            <person name="Secka A."/>
            <person name="Antonio M."/>
            <person name="Oren A."/>
            <person name="Chaudhuri R."/>
            <person name="La Ragione R.M."/>
            <person name="Hildebrand F."/>
            <person name="Pallen M.J."/>
        </authorList>
    </citation>
    <scope>NUCLEOTIDE SEQUENCE [LARGE SCALE GENOMIC DNA]</scope>
    <source>
        <strain evidence="3 4">Re31</strain>
    </source>
</reference>
<protein>
    <submittedName>
        <fullName evidence="3">DUF1835 domain-containing protein</fullName>
    </submittedName>
</protein>
<feature type="domain" description="DUF3658" evidence="2">
    <location>
        <begin position="185"/>
        <end position="300"/>
    </location>
</feature>
<proteinExistence type="predicted"/>
<evidence type="ECO:0000259" key="2">
    <source>
        <dbReference type="Pfam" id="PF12395"/>
    </source>
</evidence>
<gene>
    <name evidence="3" type="ORF">H9636_17485</name>
</gene>
<dbReference type="Pfam" id="PF12395">
    <property type="entry name" value="DUF3658"/>
    <property type="match status" value="1"/>
</dbReference>
<dbReference type="Pfam" id="PF08874">
    <property type="entry name" value="DUF1835"/>
    <property type="match status" value="1"/>
</dbReference>
<dbReference type="EMBL" id="JACSQA010000040">
    <property type="protein sequence ID" value="MBD8028433.1"/>
    <property type="molecule type" value="Genomic_DNA"/>
</dbReference>
<dbReference type="RefSeq" id="WP_191708842.1">
    <property type="nucleotide sequence ID" value="NZ_JACSQA010000040.1"/>
</dbReference>
<keyword evidence="4" id="KW-1185">Reference proteome</keyword>
<dbReference type="InterPro" id="IPR022123">
    <property type="entry name" value="DUF3658"/>
</dbReference>
<comment type="caution">
    <text evidence="3">The sequence shown here is derived from an EMBL/GenBank/DDBJ whole genome shotgun (WGS) entry which is preliminary data.</text>
</comment>
<name>A0ABR8XGU1_9BACL</name>
<evidence type="ECO:0000313" key="4">
    <source>
        <dbReference type="Proteomes" id="UP000640930"/>
    </source>
</evidence>
<dbReference type="Proteomes" id="UP000640930">
    <property type="component" value="Unassembled WGS sequence"/>
</dbReference>
<dbReference type="InterPro" id="IPR014973">
    <property type="entry name" value="DUF1835"/>
</dbReference>
<sequence>MRFQLIQNDWSDGQVAEERNIHKQNMEHLMALENRNGVVHICTSEEVAGALRFALQSPKIVIGFPDSFSVGPLWALNDKIGQNFRKQWLFDCFINEEKDVDYEKNFTNTLCQINSIPKHVPIYIWYSNNACEQTGLRYYLYLMREKQNKVFLLNCSELNDNPKPTFHYTDRLDSNILKDIFEKSKEIEALCDEHRYQLQREWEKLSETKEVLRIWINDGIQSVPENYYDLLIIETIEKLHQQQRVKDFILCGILVGEILSKMVETVDGMMDNRFLEYRIRQLINNGVFESNGVPKSMRHYSVKMR</sequence>